<evidence type="ECO:0000256" key="6">
    <source>
        <dbReference type="ARBA" id="ARBA00022692"/>
    </source>
</evidence>
<accession>C8NG44</accession>
<dbReference type="AlphaFoldDB" id="C8NG44"/>
<protein>
    <submittedName>
        <fullName evidence="10">PTS system sorbose-specific iic component</fullName>
    </submittedName>
</protein>
<sequence>MNMQASFIQILLVFLVTFVAAIDQFSFLESLYQPIVMGPVIGAILGDLQTGLIVGGTYQLMTIGNMPVGGAQPPNAVIGGIMATVLAISLKLDPAAAVGAAVPFALLGQYGVTLIFALMSPMMAVADGYAHDANPKGIVRLNYLAMAALGAIFGLVVVLFFIGGQTIGDTLTKSIPEWFMAGLGAAGGMMRFVGFAILLKVMVSKELWGFYFLGFALANIVSASESLGGSALVLLAFVGFAIAYWDFQIHTKFKTAGASIVNDGGEEDGI</sequence>
<evidence type="ECO:0000256" key="3">
    <source>
        <dbReference type="ARBA" id="ARBA00022475"/>
    </source>
</evidence>
<evidence type="ECO:0000313" key="11">
    <source>
        <dbReference type="Proteomes" id="UP000005926"/>
    </source>
</evidence>
<evidence type="ECO:0000256" key="2">
    <source>
        <dbReference type="ARBA" id="ARBA00022448"/>
    </source>
</evidence>
<dbReference type="GO" id="GO:0005886">
    <property type="term" value="C:plasma membrane"/>
    <property type="evidence" value="ECO:0007669"/>
    <property type="project" value="UniProtKB-SubCell"/>
</dbReference>
<keyword evidence="8 9" id="KW-0472">Membrane</keyword>
<feature type="transmembrane region" description="Helical" evidence="9">
    <location>
        <begin position="141"/>
        <end position="163"/>
    </location>
</feature>
<evidence type="ECO:0000256" key="7">
    <source>
        <dbReference type="ARBA" id="ARBA00022989"/>
    </source>
</evidence>
<feature type="transmembrane region" description="Helical" evidence="9">
    <location>
        <begin position="178"/>
        <end position="199"/>
    </location>
</feature>
<evidence type="ECO:0000256" key="1">
    <source>
        <dbReference type="ARBA" id="ARBA00004651"/>
    </source>
</evidence>
<organism evidence="10 11">
    <name type="scientific">Granulicatella adiacens ATCC 49175</name>
    <dbReference type="NCBI Taxonomy" id="638301"/>
    <lineage>
        <taxon>Bacteria</taxon>
        <taxon>Bacillati</taxon>
        <taxon>Bacillota</taxon>
        <taxon>Bacilli</taxon>
        <taxon>Lactobacillales</taxon>
        <taxon>Carnobacteriaceae</taxon>
        <taxon>Granulicatella</taxon>
    </lineage>
</organism>
<dbReference type="PANTHER" id="PTHR32502:SF8">
    <property type="entry name" value="N-ACETYLGALACTOSAMINE PERMEASE IIC COMPONENT 1"/>
    <property type="match status" value="1"/>
</dbReference>
<dbReference type="eggNOG" id="COG3715">
    <property type="taxonomic scope" value="Bacteria"/>
</dbReference>
<name>C8NG44_9LACT</name>
<feature type="transmembrane region" description="Helical" evidence="9">
    <location>
        <begin position="229"/>
        <end position="247"/>
    </location>
</feature>
<evidence type="ECO:0000256" key="5">
    <source>
        <dbReference type="ARBA" id="ARBA00022683"/>
    </source>
</evidence>
<evidence type="ECO:0000256" key="9">
    <source>
        <dbReference type="SAM" id="Phobius"/>
    </source>
</evidence>
<feature type="transmembrane region" description="Helical" evidence="9">
    <location>
        <begin position="31"/>
        <end position="54"/>
    </location>
</feature>
<keyword evidence="3" id="KW-1003">Cell membrane</keyword>
<keyword evidence="4" id="KW-0762">Sugar transport</keyword>
<gene>
    <name evidence="10" type="primary">agaC</name>
    <name evidence="10" type="ORF">HMPREF0444_0889</name>
</gene>
<keyword evidence="5" id="KW-0598">Phosphotransferase system</keyword>
<proteinExistence type="predicted"/>
<keyword evidence="6 9" id="KW-0812">Transmembrane</keyword>
<reference evidence="10 11" key="1">
    <citation type="submission" date="2009-08" db="EMBL/GenBank/DDBJ databases">
        <authorList>
            <person name="Muzny D."/>
            <person name="Qin X."/>
            <person name="Deng J."/>
            <person name="Jiang H."/>
            <person name="Liu Y."/>
            <person name="Qu J."/>
            <person name="Song X.-Z."/>
            <person name="Zhang L."/>
            <person name="Thornton R."/>
            <person name="Coyle M."/>
            <person name="Francisco L."/>
            <person name="Jackson L."/>
            <person name="Javaid M."/>
            <person name="Korchina V."/>
            <person name="Kovar C."/>
            <person name="Mata R."/>
            <person name="Mathew T."/>
            <person name="Ngo R."/>
            <person name="Nguyen L."/>
            <person name="Nguyen N."/>
            <person name="Okwuonu G."/>
            <person name="Ongeri F."/>
            <person name="Pham C."/>
            <person name="Simmons D."/>
            <person name="Wilczek-Boney K."/>
            <person name="Hale W."/>
            <person name="Jakkamsetti A."/>
            <person name="Pham P."/>
            <person name="Ruth R."/>
            <person name="San Lucas F."/>
            <person name="Warren J."/>
            <person name="Zhang J."/>
            <person name="Zhao Z."/>
            <person name="Zhou C."/>
            <person name="Zhu D."/>
            <person name="Lee S."/>
            <person name="Bess C."/>
            <person name="Blankenburg K."/>
            <person name="Forbes L."/>
            <person name="Fu Q."/>
            <person name="Gubbala S."/>
            <person name="Hirani K."/>
            <person name="Jayaseelan J.C."/>
            <person name="Lara F."/>
            <person name="Munidasa M."/>
            <person name="Palculict T."/>
            <person name="Patil S."/>
            <person name="Pu L.-L."/>
            <person name="Saada N."/>
            <person name="Tang L."/>
            <person name="Weissenberger G."/>
            <person name="Zhu Y."/>
            <person name="Hemphill L."/>
            <person name="Shang Y."/>
            <person name="Youmans B."/>
            <person name="Ayvaz T."/>
            <person name="Ross M."/>
            <person name="Santibanez J."/>
            <person name="Aqrawi P."/>
            <person name="Gross S."/>
            <person name="Joshi V."/>
            <person name="Fowler G."/>
            <person name="Nazareth L."/>
            <person name="Reid J."/>
            <person name="Worley K."/>
            <person name="Petrosino J."/>
            <person name="Highlander S."/>
            <person name="Gibbs R."/>
        </authorList>
    </citation>
    <scope>NUCLEOTIDE SEQUENCE [LARGE SCALE GENOMIC DNA]</scope>
    <source>
        <strain evidence="10 11">ATCC 49175</strain>
    </source>
</reference>
<dbReference type="HOGENOM" id="CLU_069101_2_1_9"/>
<evidence type="ECO:0000256" key="4">
    <source>
        <dbReference type="ARBA" id="ARBA00022597"/>
    </source>
</evidence>
<comment type="caution">
    <text evidence="10">The sequence shown here is derived from an EMBL/GenBank/DDBJ whole genome shotgun (WGS) entry which is preliminary data.</text>
</comment>
<dbReference type="GO" id="GO:0009401">
    <property type="term" value="P:phosphoenolpyruvate-dependent sugar phosphotransferase system"/>
    <property type="evidence" value="ECO:0007669"/>
    <property type="project" value="UniProtKB-KW"/>
</dbReference>
<evidence type="ECO:0000313" key="10">
    <source>
        <dbReference type="EMBL" id="EEW37530.1"/>
    </source>
</evidence>
<dbReference type="Pfam" id="PF03609">
    <property type="entry name" value="EII-Sor"/>
    <property type="match status" value="1"/>
</dbReference>
<dbReference type="Proteomes" id="UP000005926">
    <property type="component" value="Unassembled WGS sequence"/>
</dbReference>
<dbReference type="InterPro" id="IPR004700">
    <property type="entry name" value="PTS_IIC_man"/>
</dbReference>
<dbReference type="PANTHER" id="PTHR32502">
    <property type="entry name" value="N-ACETYLGALACTOSAMINE PERMEASE II COMPONENT-RELATED"/>
    <property type="match status" value="1"/>
</dbReference>
<evidence type="ECO:0000256" key="8">
    <source>
        <dbReference type="ARBA" id="ARBA00023136"/>
    </source>
</evidence>
<comment type="subcellular location">
    <subcellularLocation>
        <location evidence="1">Cell membrane</location>
        <topology evidence="1">Multi-pass membrane protein</topology>
    </subcellularLocation>
</comment>
<dbReference type="EMBL" id="ACKZ01000016">
    <property type="protein sequence ID" value="EEW37530.1"/>
    <property type="molecule type" value="Genomic_DNA"/>
</dbReference>
<dbReference type="PROSITE" id="PS51106">
    <property type="entry name" value="PTS_EIIC_TYPE_4"/>
    <property type="match status" value="1"/>
</dbReference>
<keyword evidence="7 9" id="KW-1133">Transmembrane helix</keyword>
<keyword evidence="2" id="KW-0813">Transport</keyword>
<dbReference type="InterPro" id="IPR050303">
    <property type="entry name" value="GatZ_KbaZ_carbometab"/>
</dbReference>
<dbReference type="STRING" id="638301.HMPREF0444_0889"/>
<feature type="transmembrane region" description="Helical" evidence="9">
    <location>
        <begin position="98"/>
        <end position="120"/>
    </location>
</feature>
<feature type="transmembrane region" description="Helical" evidence="9">
    <location>
        <begin position="75"/>
        <end position="92"/>
    </location>
</feature>
<keyword evidence="11" id="KW-1185">Reference proteome</keyword>
<feature type="transmembrane region" description="Helical" evidence="9">
    <location>
        <begin position="206"/>
        <end position="223"/>
    </location>
</feature>